<dbReference type="InterPro" id="IPR008471">
    <property type="entry name" value="MnmC-like_methylTransf"/>
</dbReference>
<dbReference type="Pfam" id="PF05430">
    <property type="entry name" value="Methyltransf_30"/>
    <property type="match status" value="1"/>
</dbReference>
<gene>
    <name evidence="2" type="ORF">GCM10011402_03080</name>
</gene>
<dbReference type="PANTHER" id="PTHR39963">
    <property type="entry name" value="SLL0983 PROTEIN"/>
    <property type="match status" value="1"/>
</dbReference>
<evidence type="ECO:0000313" key="3">
    <source>
        <dbReference type="Proteomes" id="UP000640509"/>
    </source>
</evidence>
<feature type="domain" description="MnmC-like methyltransferase" evidence="1">
    <location>
        <begin position="140"/>
        <end position="238"/>
    </location>
</feature>
<sequence length="239" mass="25732">MIVTLVKTCPFPLAAGMSALSDPDPARHPQLDWREGGIPVSTRFDDPYFSLAGGLAETRHVFLDGNELPGRLRPGFHVAELGFGTGLNCLALAQVATVPVVMTSFEAWPMSIAQLEQAHAAFPELADLAARLRAGWGSDEIQVGQVRLRLVIGDVAQTLPGWQGRADAWFLDGFSPAKNPEMWGDEIMAHVGRCTAPGGSFATYTAAGGVRRALTDAGFRVERRPGFGRKRHMSVGVRP</sequence>
<dbReference type="NCBIfam" id="NF033855">
    <property type="entry name" value="tRNA_MNMC2"/>
    <property type="match status" value="1"/>
</dbReference>
<accession>A0ABQ1VDG0</accession>
<dbReference type="Gene3D" id="3.40.50.150">
    <property type="entry name" value="Vaccinia Virus protein VP39"/>
    <property type="match status" value="1"/>
</dbReference>
<keyword evidence="3" id="KW-1185">Reference proteome</keyword>
<dbReference type="PANTHER" id="PTHR39963:SF1">
    <property type="entry name" value="MNMC-LIKE METHYLTRANSFERASE DOMAIN-CONTAINING PROTEIN"/>
    <property type="match status" value="1"/>
</dbReference>
<proteinExistence type="predicted"/>
<name>A0ABQ1VDG0_9RHOB</name>
<dbReference type="InterPro" id="IPR029063">
    <property type="entry name" value="SAM-dependent_MTases_sf"/>
</dbReference>
<evidence type="ECO:0000259" key="1">
    <source>
        <dbReference type="Pfam" id="PF05430"/>
    </source>
</evidence>
<dbReference type="Proteomes" id="UP000640509">
    <property type="component" value="Unassembled WGS sequence"/>
</dbReference>
<dbReference type="InterPro" id="IPR047785">
    <property type="entry name" value="tRNA_MNMC2"/>
</dbReference>
<dbReference type="EMBL" id="BMIV01000001">
    <property type="protein sequence ID" value="GGF54512.1"/>
    <property type="molecule type" value="Genomic_DNA"/>
</dbReference>
<evidence type="ECO:0000313" key="2">
    <source>
        <dbReference type="EMBL" id="GGF54512.1"/>
    </source>
</evidence>
<comment type="caution">
    <text evidence="2">The sequence shown here is derived from an EMBL/GenBank/DDBJ whole genome shotgun (WGS) entry which is preliminary data.</text>
</comment>
<protein>
    <submittedName>
        <fullName evidence="2">FAD-dependent oxidoreductase</fullName>
    </submittedName>
</protein>
<dbReference type="SUPFAM" id="SSF53335">
    <property type="entry name" value="S-adenosyl-L-methionine-dependent methyltransferases"/>
    <property type="match status" value="1"/>
</dbReference>
<organism evidence="2 3">
    <name type="scientific">Paracoccus acridae</name>
    <dbReference type="NCBI Taxonomy" id="1795310"/>
    <lineage>
        <taxon>Bacteria</taxon>
        <taxon>Pseudomonadati</taxon>
        <taxon>Pseudomonadota</taxon>
        <taxon>Alphaproteobacteria</taxon>
        <taxon>Rhodobacterales</taxon>
        <taxon>Paracoccaceae</taxon>
        <taxon>Paracoccus</taxon>
    </lineage>
</organism>
<reference evidence="3" key="1">
    <citation type="journal article" date="2019" name="Int. J. Syst. Evol. Microbiol.">
        <title>The Global Catalogue of Microorganisms (GCM) 10K type strain sequencing project: providing services to taxonomists for standard genome sequencing and annotation.</title>
        <authorList>
            <consortium name="The Broad Institute Genomics Platform"/>
            <consortium name="The Broad Institute Genome Sequencing Center for Infectious Disease"/>
            <person name="Wu L."/>
            <person name="Ma J."/>
        </authorList>
    </citation>
    <scope>NUCLEOTIDE SEQUENCE [LARGE SCALE GENOMIC DNA]</scope>
    <source>
        <strain evidence="3">CGMCC 1.15419</strain>
    </source>
</reference>